<feature type="signal peptide" evidence="1">
    <location>
        <begin position="1"/>
        <end position="29"/>
    </location>
</feature>
<sequence>MKHGKRMLSVAAAALALGAAAAGATPALAETAQSITFTISSVPQKSGDWTIESAFIGNMADPNACTQYYYQPPPATSWTWNQEPGGSNLNPFGIVVNFKKSGGTGDATQTAFRCVTVDPNNMPSANNTVDISLTACNVNGAEGNPGLLVNSSSPGVTVKDIGGQPSCS</sequence>
<accession>A0ABV7L0P1</accession>
<keyword evidence="1" id="KW-0732">Signal</keyword>
<name>A0ABV7L0P1_9PROT</name>
<comment type="caution">
    <text evidence="2">The sequence shown here is derived from an EMBL/GenBank/DDBJ whole genome shotgun (WGS) entry which is preliminary data.</text>
</comment>
<dbReference type="RefSeq" id="WP_379900972.1">
    <property type="nucleotide sequence ID" value="NZ_JBHRTR010000028.1"/>
</dbReference>
<protein>
    <recommendedName>
        <fullName evidence="4">Secreted protein</fullName>
    </recommendedName>
</protein>
<proteinExistence type="predicted"/>
<evidence type="ECO:0000313" key="2">
    <source>
        <dbReference type="EMBL" id="MFC3228139.1"/>
    </source>
</evidence>
<evidence type="ECO:0000256" key="1">
    <source>
        <dbReference type="SAM" id="SignalP"/>
    </source>
</evidence>
<evidence type="ECO:0008006" key="4">
    <source>
        <dbReference type="Google" id="ProtNLM"/>
    </source>
</evidence>
<organism evidence="2 3">
    <name type="scientific">Marinibaculum pumilum</name>
    <dbReference type="NCBI Taxonomy" id="1766165"/>
    <lineage>
        <taxon>Bacteria</taxon>
        <taxon>Pseudomonadati</taxon>
        <taxon>Pseudomonadota</taxon>
        <taxon>Alphaproteobacteria</taxon>
        <taxon>Rhodospirillales</taxon>
        <taxon>Rhodospirillaceae</taxon>
        <taxon>Marinibaculum</taxon>
    </lineage>
</organism>
<gene>
    <name evidence="2" type="ORF">ACFOGJ_12915</name>
</gene>
<reference evidence="3" key="1">
    <citation type="journal article" date="2019" name="Int. J. Syst. Evol. Microbiol.">
        <title>The Global Catalogue of Microorganisms (GCM) 10K type strain sequencing project: providing services to taxonomists for standard genome sequencing and annotation.</title>
        <authorList>
            <consortium name="The Broad Institute Genomics Platform"/>
            <consortium name="The Broad Institute Genome Sequencing Center for Infectious Disease"/>
            <person name="Wu L."/>
            <person name="Ma J."/>
        </authorList>
    </citation>
    <scope>NUCLEOTIDE SEQUENCE [LARGE SCALE GENOMIC DNA]</scope>
    <source>
        <strain evidence="3">KCTC 42964</strain>
    </source>
</reference>
<dbReference type="Proteomes" id="UP001595528">
    <property type="component" value="Unassembled WGS sequence"/>
</dbReference>
<keyword evidence="3" id="KW-1185">Reference proteome</keyword>
<evidence type="ECO:0000313" key="3">
    <source>
        <dbReference type="Proteomes" id="UP001595528"/>
    </source>
</evidence>
<dbReference type="EMBL" id="JBHRTR010000028">
    <property type="protein sequence ID" value="MFC3228139.1"/>
    <property type="molecule type" value="Genomic_DNA"/>
</dbReference>
<feature type="chain" id="PRO_5047066970" description="Secreted protein" evidence="1">
    <location>
        <begin position="30"/>
        <end position="168"/>
    </location>
</feature>